<dbReference type="Gene3D" id="1.20.1530.20">
    <property type="match status" value="1"/>
</dbReference>
<dbReference type="EMBL" id="JBDKXB010000018">
    <property type="protein sequence ID" value="MEY6433294.1"/>
    <property type="molecule type" value="Genomic_DNA"/>
</dbReference>
<sequence>MKRDTLERHQVWVYLVGILVGLALGVSFPAVGPVFEAWLWPVLGLLLYATFVQVPLLHIRDAFGDRRFLVASGLGNFVLVPLLVWTLLPWLPADPAVRLGVLLVLLVPCTDWFITFAQRGRGDTARAVAVTPLNLLAQLLLLPVYLWWMLPAEELGTVLRATDLLPAALALIGVPLLLAALSERWIEAQPQRACWRERLAWWPVPLLALVLLSIAGAQVHTVRAAGPVLLAVVPWFALYLVLAALIAWSLTRAFRLGQAAGRTLAFSLGTRNSFVVLPFALALPAGWEVTVVVIVAQSLVELFGMVFYLWWLPRHLFRDPR</sequence>
<dbReference type="InterPro" id="IPR038770">
    <property type="entry name" value="Na+/solute_symporter_sf"/>
</dbReference>
<evidence type="ECO:0000256" key="7">
    <source>
        <dbReference type="ARBA" id="ARBA00023136"/>
    </source>
</evidence>
<dbReference type="RefSeq" id="WP_369667676.1">
    <property type="nucleotide sequence ID" value="NZ_JBDKXB010000018.1"/>
</dbReference>
<evidence type="ECO:0000256" key="5">
    <source>
        <dbReference type="ARBA" id="ARBA00022692"/>
    </source>
</evidence>
<dbReference type="Proteomes" id="UP001564408">
    <property type="component" value="Unassembled WGS sequence"/>
</dbReference>
<keyword evidence="10" id="KW-1185">Reference proteome</keyword>
<evidence type="ECO:0000256" key="2">
    <source>
        <dbReference type="ARBA" id="ARBA00010110"/>
    </source>
</evidence>
<feature type="transmembrane region" description="Helical" evidence="8">
    <location>
        <begin position="199"/>
        <end position="217"/>
    </location>
</feature>
<dbReference type="Pfam" id="PF01758">
    <property type="entry name" value="SBF"/>
    <property type="match status" value="1"/>
</dbReference>
<proteinExistence type="inferred from homology"/>
<feature type="transmembrane region" description="Helical" evidence="8">
    <location>
        <begin position="37"/>
        <end position="56"/>
    </location>
</feature>
<evidence type="ECO:0000256" key="8">
    <source>
        <dbReference type="SAM" id="Phobius"/>
    </source>
</evidence>
<evidence type="ECO:0000313" key="10">
    <source>
        <dbReference type="Proteomes" id="UP001564408"/>
    </source>
</evidence>
<dbReference type="PANTHER" id="PTHR43057">
    <property type="entry name" value="ARSENITE EFFLUX TRANSPORTER"/>
    <property type="match status" value="1"/>
</dbReference>
<comment type="similarity">
    <text evidence="2">Belongs to the arsenical resistance-3 (ACR3) (TC 2.A.59) family.</text>
</comment>
<dbReference type="InterPro" id="IPR002657">
    <property type="entry name" value="BilAc:Na_symport/Acr3"/>
</dbReference>
<comment type="caution">
    <text evidence="9">The sequence shown here is derived from an EMBL/GenBank/DDBJ whole genome shotgun (WGS) entry which is preliminary data.</text>
</comment>
<accession>A0ABV4BH28</accession>
<keyword evidence="3" id="KW-0813">Transport</keyword>
<feature type="transmembrane region" description="Helical" evidence="8">
    <location>
        <begin position="168"/>
        <end position="187"/>
    </location>
</feature>
<evidence type="ECO:0000256" key="3">
    <source>
        <dbReference type="ARBA" id="ARBA00022448"/>
    </source>
</evidence>
<keyword evidence="4" id="KW-1003">Cell membrane</keyword>
<feature type="transmembrane region" description="Helical" evidence="8">
    <location>
        <begin position="68"/>
        <end position="90"/>
    </location>
</feature>
<dbReference type="PANTHER" id="PTHR43057:SF1">
    <property type="entry name" value="ARSENICAL-RESISTANCE PROTEIN 3"/>
    <property type="match status" value="1"/>
</dbReference>
<keyword evidence="7 8" id="KW-0472">Membrane</keyword>
<comment type="subcellular location">
    <subcellularLocation>
        <location evidence="1">Cell membrane</location>
        <topology evidence="1">Multi-pass membrane protein</topology>
    </subcellularLocation>
</comment>
<organism evidence="9 10">
    <name type="scientific">Thioalkalicoccus limnaeus</name>
    <dbReference type="NCBI Taxonomy" id="120681"/>
    <lineage>
        <taxon>Bacteria</taxon>
        <taxon>Pseudomonadati</taxon>
        <taxon>Pseudomonadota</taxon>
        <taxon>Gammaproteobacteria</taxon>
        <taxon>Chromatiales</taxon>
        <taxon>Chromatiaceae</taxon>
        <taxon>Thioalkalicoccus</taxon>
    </lineage>
</organism>
<dbReference type="InterPro" id="IPR004706">
    <property type="entry name" value="Arsenical-R_Acr3"/>
</dbReference>
<keyword evidence="6 8" id="KW-1133">Transmembrane helix</keyword>
<feature type="transmembrane region" description="Helical" evidence="8">
    <location>
        <begin position="229"/>
        <end position="251"/>
    </location>
</feature>
<evidence type="ECO:0000256" key="4">
    <source>
        <dbReference type="ARBA" id="ARBA00022475"/>
    </source>
</evidence>
<gene>
    <name evidence="9" type="ORF">ABC977_12865</name>
</gene>
<keyword evidence="5 8" id="KW-0812">Transmembrane</keyword>
<feature type="transmembrane region" description="Helical" evidence="8">
    <location>
        <begin position="12"/>
        <end position="31"/>
    </location>
</feature>
<feature type="transmembrane region" description="Helical" evidence="8">
    <location>
        <begin position="289"/>
        <end position="311"/>
    </location>
</feature>
<feature type="transmembrane region" description="Helical" evidence="8">
    <location>
        <begin position="96"/>
        <end position="115"/>
    </location>
</feature>
<evidence type="ECO:0000256" key="1">
    <source>
        <dbReference type="ARBA" id="ARBA00004651"/>
    </source>
</evidence>
<reference evidence="9 10" key="1">
    <citation type="submission" date="2024-05" db="EMBL/GenBank/DDBJ databases">
        <title>Genome Sequence and Characterization of the New Strain Purple Sulfur Bacterium of Genus Thioalkalicoccus.</title>
        <authorList>
            <person name="Bryantseva I.A."/>
            <person name="Kyndt J.A."/>
            <person name="Imhoff J.F."/>
        </authorList>
    </citation>
    <scope>NUCLEOTIDE SEQUENCE [LARGE SCALE GENOMIC DNA]</scope>
    <source>
        <strain evidence="9 10">Um2</strain>
    </source>
</reference>
<protein>
    <submittedName>
        <fullName evidence="9">Arsenic resistance protein</fullName>
    </submittedName>
</protein>
<evidence type="ECO:0000313" key="9">
    <source>
        <dbReference type="EMBL" id="MEY6433294.1"/>
    </source>
</evidence>
<feature type="transmembrane region" description="Helical" evidence="8">
    <location>
        <begin position="127"/>
        <end position="148"/>
    </location>
</feature>
<evidence type="ECO:0000256" key="6">
    <source>
        <dbReference type="ARBA" id="ARBA00022989"/>
    </source>
</evidence>
<name>A0ABV4BH28_9GAMM</name>
<feature type="transmembrane region" description="Helical" evidence="8">
    <location>
        <begin position="263"/>
        <end position="283"/>
    </location>
</feature>